<dbReference type="Proteomes" id="UP000001646">
    <property type="component" value="Chromosome 4"/>
</dbReference>
<organism evidence="7 8">
    <name type="scientific">Anolis carolinensis</name>
    <name type="common">Green anole</name>
    <name type="synonym">American chameleon</name>
    <dbReference type="NCBI Taxonomy" id="28377"/>
    <lineage>
        <taxon>Eukaryota</taxon>
        <taxon>Metazoa</taxon>
        <taxon>Chordata</taxon>
        <taxon>Craniata</taxon>
        <taxon>Vertebrata</taxon>
        <taxon>Euteleostomi</taxon>
        <taxon>Lepidosauria</taxon>
        <taxon>Squamata</taxon>
        <taxon>Bifurcata</taxon>
        <taxon>Unidentata</taxon>
        <taxon>Episquamata</taxon>
        <taxon>Toxicofera</taxon>
        <taxon>Iguania</taxon>
        <taxon>Dactyloidae</taxon>
        <taxon>Anolis</taxon>
    </lineage>
</organism>
<reference evidence="7 8" key="1">
    <citation type="submission" date="2009-12" db="EMBL/GenBank/DDBJ databases">
        <title>The Genome Sequence of Anolis carolinensis (Green Anole Lizard).</title>
        <authorList>
            <consortium name="The Genome Sequencing Platform"/>
            <person name="Di Palma F."/>
            <person name="Alfoldi J."/>
            <person name="Heiman D."/>
            <person name="Young S."/>
            <person name="Grabherr M."/>
            <person name="Johnson J."/>
            <person name="Lander E.S."/>
            <person name="Lindblad-Toh K."/>
        </authorList>
    </citation>
    <scope>NUCLEOTIDE SEQUENCE [LARGE SCALE GENOMIC DNA]</scope>
    <source>
        <strain evidence="7 8">JBL SC #1</strain>
    </source>
</reference>
<evidence type="ECO:0000256" key="5">
    <source>
        <dbReference type="ARBA" id="ARBA00035122"/>
    </source>
</evidence>
<protein>
    <recommendedName>
        <fullName evidence="6">WAP domain-containing protein</fullName>
    </recommendedName>
</protein>
<accession>A0A803TQD4</accession>
<dbReference type="Ensembl" id="ENSACAT00000050267.1">
    <property type="protein sequence ID" value="ENSACAP00000037424.1"/>
    <property type="gene ID" value="ENSACAG00000044397.1"/>
</dbReference>
<keyword evidence="2" id="KW-0732">Signal</keyword>
<keyword evidence="4" id="KW-1015">Disulfide bond</keyword>
<evidence type="ECO:0000256" key="2">
    <source>
        <dbReference type="ARBA" id="ARBA00022729"/>
    </source>
</evidence>
<dbReference type="PANTHER" id="PTHR19441:SF30">
    <property type="entry name" value="ELAFIN"/>
    <property type="match status" value="1"/>
</dbReference>
<dbReference type="AlphaFoldDB" id="A0A803TQD4"/>
<evidence type="ECO:0000259" key="6">
    <source>
        <dbReference type="PROSITE" id="PS51390"/>
    </source>
</evidence>
<dbReference type="InterPro" id="IPR036645">
    <property type="entry name" value="Elafin-like_sf"/>
</dbReference>
<name>A0A803TQD4_ANOCA</name>
<dbReference type="Pfam" id="PF00095">
    <property type="entry name" value="WAP"/>
    <property type="match status" value="2"/>
</dbReference>
<dbReference type="PANTHER" id="PTHR19441">
    <property type="entry name" value="WHEY ACDIC PROTEIN WAP"/>
    <property type="match status" value="1"/>
</dbReference>
<dbReference type="GO" id="GO:0042742">
    <property type="term" value="P:defense response to bacterium"/>
    <property type="evidence" value="ECO:0007669"/>
    <property type="project" value="UniProtKB-KW"/>
</dbReference>
<sequence>WNFAVLFHITGKPGVCPKQNCCRCLNRQPDRCRDDRSCEGKQKCCSSCCGKHCMNPEQVRPGKCPPVILIGCVKPQQDKCTVDAECPQPMKCCYKPCSQRCVDVRKR</sequence>
<comment type="similarity">
    <text evidence="5">Belongs to the venom waprin family.</text>
</comment>
<evidence type="ECO:0000313" key="7">
    <source>
        <dbReference type="Ensembl" id="ENSACAP00000037424.1"/>
    </source>
</evidence>
<dbReference type="PRINTS" id="PR00003">
    <property type="entry name" value="4DISULPHCORE"/>
</dbReference>
<dbReference type="InParanoid" id="A0A803TQD4"/>
<evidence type="ECO:0000256" key="1">
    <source>
        <dbReference type="ARBA" id="ARBA00022529"/>
    </source>
</evidence>
<feature type="domain" description="WAP" evidence="6">
    <location>
        <begin position="9"/>
        <end position="56"/>
    </location>
</feature>
<evidence type="ECO:0000313" key="8">
    <source>
        <dbReference type="Proteomes" id="UP000001646"/>
    </source>
</evidence>
<reference evidence="7" key="2">
    <citation type="submission" date="2025-08" db="UniProtKB">
        <authorList>
            <consortium name="Ensembl"/>
        </authorList>
    </citation>
    <scope>IDENTIFICATION</scope>
</reference>
<dbReference type="SUPFAM" id="SSF57256">
    <property type="entry name" value="Elafin-like"/>
    <property type="match status" value="2"/>
</dbReference>
<feature type="domain" description="WAP" evidence="6">
    <location>
        <begin position="57"/>
        <end position="105"/>
    </location>
</feature>
<dbReference type="InterPro" id="IPR008197">
    <property type="entry name" value="WAP_dom"/>
</dbReference>
<reference evidence="7" key="3">
    <citation type="submission" date="2025-09" db="UniProtKB">
        <authorList>
            <consortium name="Ensembl"/>
        </authorList>
    </citation>
    <scope>IDENTIFICATION</scope>
</reference>
<dbReference type="Gene3D" id="4.10.75.10">
    <property type="entry name" value="Elafin-like"/>
    <property type="match status" value="2"/>
</dbReference>
<keyword evidence="3" id="KW-0044">Antibiotic</keyword>
<dbReference type="GeneTree" id="ENSGT01070000255657"/>
<evidence type="ECO:0000256" key="4">
    <source>
        <dbReference type="ARBA" id="ARBA00023157"/>
    </source>
</evidence>
<keyword evidence="8" id="KW-1185">Reference proteome</keyword>
<dbReference type="GO" id="GO:0005576">
    <property type="term" value="C:extracellular region"/>
    <property type="evidence" value="ECO:0007669"/>
    <property type="project" value="InterPro"/>
</dbReference>
<dbReference type="InterPro" id="IPR050514">
    <property type="entry name" value="WAP_four-disulfide_core"/>
</dbReference>
<keyword evidence="1" id="KW-0929">Antimicrobial</keyword>
<evidence type="ECO:0000256" key="3">
    <source>
        <dbReference type="ARBA" id="ARBA00023022"/>
    </source>
</evidence>
<dbReference type="PROSITE" id="PS51390">
    <property type="entry name" value="WAP"/>
    <property type="match status" value="2"/>
</dbReference>
<dbReference type="SMART" id="SM00217">
    <property type="entry name" value="WAP"/>
    <property type="match status" value="2"/>
</dbReference>
<dbReference type="GO" id="GO:0030414">
    <property type="term" value="F:peptidase inhibitor activity"/>
    <property type="evidence" value="ECO:0007669"/>
    <property type="project" value="InterPro"/>
</dbReference>
<proteinExistence type="inferred from homology"/>